<dbReference type="HOGENOM" id="CLU_553246_0_0_1"/>
<feature type="region of interest" description="Disordered" evidence="1">
    <location>
        <begin position="285"/>
        <end position="305"/>
    </location>
</feature>
<feature type="compositionally biased region" description="Basic residues" evidence="1">
    <location>
        <begin position="152"/>
        <end position="161"/>
    </location>
</feature>
<feature type="compositionally biased region" description="Low complexity" evidence="1">
    <location>
        <begin position="372"/>
        <end position="388"/>
    </location>
</feature>
<reference evidence="2 3" key="1">
    <citation type="submission" date="2015-01" db="EMBL/GenBank/DDBJ databases">
        <title>The Genome Sequence of Exophiala oligosperma CBS72588.</title>
        <authorList>
            <consortium name="The Broad Institute Genomics Platform"/>
            <person name="Cuomo C."/>
            <person name="de Hoog S."/>
            <person name="Gorbushina A."/>
            <person name="Stielow B."/>
            <person name="Teixiera M."/>
            <person name="Abouelleil A."/>
            <person name="Chapman S.B."/>
            <person name="Priest M."/>
            <person name="Young S.K."/>
            <person name="Wortman J."/>
            <person name="Nusbaum C."/>
            <person name="Birren B."/>
        </authorList>
    </citation>
    <scope>NUCLEOTIDE SEQUENCE [LARGE SCALE GENOMIC DNA]</scope>
    <source>
        <strain evidence="2 3">CBS 72588</strain>
    </source>
</reference>
<feature type="compositionally biased region" description="Polar residues" evidence="1">
    <location>
        <begin position="427"/>
        <end position="436"/>
    </location>
</feature>
<dbReference type="Proteomes" id="UP000053342">
    <property type="component" value="Unassembled WGS sequence"/>
</dbReference>
<feature type="compositionally biased region" description="Low complexity" evidence="1">
    <location>
        <begin position="97"/>
        <end position="119"/>
    </location>
</feature>
<evidence type="ECO:0000313" key="3">
    <source>
        <dbReference type="Proteomes" id="UP000053342"/>
    </source>
</evidence>
<feature type="region of interest" description="Disordered" evidence="1">
    <location>
        <begin position="97"/>
        <end position="165"/>
    </location>
</feature>
<feature type="compositionally biased region" description="Basic and acidic residues" evidence="1">
    <location>
        <begin position="352"/>
        <end position="371"/>
    </location>
</feature>
<feature type="compositionally biased region" description="Polar residues" evidence="1">
    <location>
        <begin position="244"/>
        <end position="254"/>
    </location>
</feature>
<feature type="region of interest" description="Disordered" evidence="1">
    <location>
        <begin position="346"/>
        <end position="438"/>
    </location>
</feature>
<dbReference type="VEuPathDB" id="FungiDB:PV06_10173"/>
<feature type="compositionally biased region" description="Polar residues" evidence="1">
    <location>
        <begin position="397"/>
        <end position="410"/>
    </location>
</feature>
<name>A0A0D2D5B8_9EURO</name>
<feature type="compositionally biased region" description="Low complexity" evidence="1">
    <location>
        <begin position="130"/>
        <end position="145"/>
    </location>
</feature>
<gene>
    <name evidence="2" type="ORF">PV06_10173</name>
</gene>
<feature type="region of interest" description="Disordered" evidence="1">
    <location>
        <begin position="468"/>
        <end position="491"/>
    </location>
</feature>
<feature type="region of interest" description="Disordered" evidence="1">
    <location>
        <begin position="224"/>
        <end position="259"/>
    </location>
</feature>
<evidence type="ECO:0000256" key="1">
    <source>
        <dbReference type="SAM" id="MobiDB-lite"/>
    </source>
</evidence>
<dbReference type="OrthoDB" id="10685214at2759"/>
<evidence type="ECO:0000313" key="2">
    <source>
        <dbReference type="EMBL" id="KIW37520.1"/>
    </source>
</evidence>
<keyword evidence="3" id="KW-1185">Reference proteome</keyword>
<accession>A0A0D2D5B8</accession>
<sequence>MAQEVSSFDFVNDVPVVLRDHGHPHSRFLTGALTADMTTQTRRQRRREAGRCGGVFRVIRGGNDDDFDMWGDFEYAEPTTTNQSYILGGVSWDDVGSVNSSSASGSASASSSPSKGPNPITTTSESGLDSISTSTSNTGPSNNNNKLTATIKKTKKPKWRVSRTGEIRNVSSESLDDDTLDSYRLFLSAQTKNETKIEGVTKGTSATTLPYESMEMDVEAIPSQNTARGSAHIDSVAESRTEAGPSNKTTNTKQDNNHDKANLAFSKNKLVKKVKGMNLISNMTRHRHTRTRTRTDGPFDITQPSINVARNPKRTTVAGMLNVNKPLPCIPRLMTTESDLDLRLRPHPHPHPHTDTDADMHTHGDTHRQETRAPATTTTTTTTVETRPLAPPVPKITITSPSPAKDSLTQALAPALARDPVSKSESHQPPIQNDNDTWNEEIDKDFFCSLPITNADTDNTETTGRCVVRKQERVDPASSTSSEDNVDRRWL</sequence>
<protein>
    <submittedName>
        <fullName evidence="2">Uncharacterized protein</fullName>
    </submittedName>
</protein>
<dbReference type="RefSeq" id="XP_016257736.1">
    <property type="nucleotide sequence ID" value="XM_016411695.1"/>
</dbReference>
<dbReference type="EMBL" id="KN847343">
    <property type="protein sequence ID" value="KIW37520.1"/>
    <property type="molecule type" value="Genomic_DNA"/>
</dbReference>
<dbReference type="GeneID" id="27362247"/>
<organism evidence="2 3">
    <name type="scientific">Exophiala oligosperma</name>
    <dbReference type="NCBI Taxonomy" id="215243"/>
    <lineage>
        <taxon>Eukaryota</taxon>
        <taxon>Fungi</taxon>
        <taxon>Dikarya</taxon>
        <taxon>Ascomycota</taxon>
        <taxon>Pezizomycotina</taxon>
        <taxon>Eurotiomycetes</taxon>
        <taxon>Chaetothyriomycetidae</taxon>
        <taxon>Chaetothyriales</taxon>
        <taxon>Herpotrichiellaceae</taxon>
        <taxon>Exophiala</taxon>
    </lineage>
</organism>
<dbReference type="AlphaFoldDB" id="A0A0D2D5B8"/>
<proteinExistence type="predicted"/>
<feature type="compositionally biased region" description="Polar residues" evidence="1">
    <location>
        <begin position="120"/>
        <end position="129"/>
    </location>
</feature>